<dbReference type="HOGENOM" id="CLU_006344_10_2_1"/>
<protein>
    <recommendedName>
        <fullName evidence="2">DUF6830 domain-containing protein</fullName>
    </recommendedName>
</protein>
<gene>
    <name evidence="3" type="ORF">CY34DRAFT_27183</name>
</gene>
<dbReference type="InterPro" id="IPR049233">
    <property type="entry name" value="DUF6830"/>
</dbReference>
<feature type="signal peptide" evidence="1">
    <location>
        <begin position="1"/>
        <end position="17"/>
    </location>
</feature>
<reference evidence="3 4" key="1">
    <citation type="submission" date="2014-04" db="EMBL/GenBank/DDBJ databases">
        <authorList>
            <consortium name="DOE Joint Genome Institute"/>
            <person name="Kuo A."/>
            <person name="Ruytinx J."/>
            <person name="Rineau F."/>
            <person name="Colpaert J."/>
            <person name="Kohler A."/>
            <person name="Nagy L.G."/>
            <person name="Floudas D."/>
            <person name="Copeland A."/>
            <person name="Barry K.W."/>
            <person name="Cichocki N."/>
            <person name="Veneault-Fourrey C."/>
            <person name="LaButti K."/>
            <person name="Lindquist E.A."/>
            <person name="Lipzen A."/>
            <person name="Lundell T."/>
            <person name="Morin E."/>
            <person name="Murat C."/>
            <person name="Sun H."/>
            <person name="Tunlid A."/>
            <person name="Henrissat B."/>
            <person name="Grigoriev I.V."/>
            <person name="Hibbett D.S."/>
            <person name="Martin F."/>
            <person name="Nordberg H.P."/>
            <person name="Cantor M.N."/>
            <person name="Hua S.X."/>
        </authorList>
    </citation>
    <scope>NUCLEOTIDE SEQUENCE [LARGE SCALE GENOMIC DNA]</scope>
    <source>
        <strain evidence="3 4">UH-Slu-Lm8-n1</strain>
    </source>
</reference>
<dbReference type="AlphaFoldDB" id="A0A0D0AEI5"/>
<dbReference type="Proteomes" id="UP000054485">
    <property type="component" value="Unassembled WGS sequence"/>
</dbReference>
<evidence type="ECO:0000259" key="2">
    <source>
        <dbReference type="Pfam" id="PF20722"/>
    </source>
</evidence>
<feature type="chain" id="PRO_5002224039" description="DUF6830 domain-containing protein" evidence="1">
    <location>
        <begin position="18"/>
        <end position="916"/>
    </location>
</feature>
<dbReference type="EMBL" id="KN836162">
    <property type="protein sequence ID" value="KIK32642.1"/>
    <property type="molecule type" value="Genomic_DNA"/>
</dbReference>
<feature type="domain" description="DUF6830" evidence="2">
    <location>
        <begin position="735"/>
        <end position="785"/>
    </location>
</feature>
<organism evidence="3 4">
    <name type="scientific">Suillus luteus UH-Slu-Lm8-n1</name>
    <dbReference type="NCBI Taxonomy" id="930992"/>
    <lineage>
        <taxon>Eukaryota</taxon>
        <taxon>Fungi</taxon>
        <taxon>Dikarya</taxon>
        <taxon>Basidiomycota</taxon>
        <taxon>Agaricomycotina</taxon>
        <taxon>Agaricomycetes</taxon>
        <taxon>Agaricomycetidae</taxon>
        <taxon>Boletales</taxon>
        <taxon>Suillineae</taxon>
        <taxon>Suillaceae</taxon>
        <taxon>Suillus</taxon>
    </lineage>
</organism>
<evidence type="ECO:0000313" key="3">
    <source>
        <dbReference type="EMBL" id="KIK32642.1"/>
    </source>
</evidence>
<name>A0A0D0AEI5_9AGAM</name>
<keyword evidence="1" id="KW-0732">Signal</keyword>
<proteinExistence type="predicted"/>
<dbReference type="InterPro" id="IPR041078">
    <property type="entry name" value="Plavaka"/>
</dbReference>
<dbReference type="Pfam" id="PF18759">
    <property type="entry name" value="Plavaka"/>
    <property type="match status" value="1"/>
</dbReference>
<evidence type="ECO:0000256" key="1">
    <source>
        <dbReference type="SAM" id="SignalP"/>
    </source>
</evidence>
<accession>A0A0D0AEI5</accession>
<dbReference type="InParanoid" id="A0A0D0AEI5"/>
<dbReference type="OrthoDB" id="2576233at2759"/>
<sequence length="916" mass="104727">MILLVLISMTVINSVASIKCPICSNVFDTTDEICAHLSDDPGCYRRLIPPPVAFRIPQTSEEQPRQGRFHPKSGYIHSLGESNTFERMKHNDFEAMREHNAYYPFTDRAEWELAKFLCDNLNQGQITRFLKLLWVVSEARQPLSFKNAKQLFTFMDALPVAPRWKCTPIHTDGYTTTHPVNLIWRDALEVVHHIFGNPIFANHMEYDPYEIKDNGEREYGEWMSCEQASEIQNQLPIGATIVPIILASDKTPVTRQTGSLEMHPTFLTLGNIHSEVRMKATSHAWACIAYIPVPEYIVNSEFCGLLEARVWHKCMDLVLEKLKVAAEVGEFMVDPMGCRRYAFTPLAAHIADLPEQVMIACVSKNVSPTTLATQAQFGDGTTHPPRHGSDTLQKLHELCKITDPWKVREFQESVKQYFLSGVHQPYWRNWGRADPSIFLVPEILHACHKFFFDHPLKWCKEVIGASELDARFRSQHKRVGTRHFADGVSHVNQMTGCEHRDIQRTLVPTIVGLTSPGSSLDSMVSSLNEFHAYKHFILEAEARTGTSGPISHFQIPKLESFNSFARSIRQSGAIIQFSADVSERLLITHCKTPFQRTSHQRGTFTQQIVNIINREEVMRQFDLYALLRERRISLINVMDNEFDEVVDLDPTFSWIARVAPQDMHRFQAIRPVRNHFLKGLLSDEANAAFHVTIAHDLADRSPTALAQLYHLSHFPNILAQYLDGVSGQNSLYHGRLLKTWYKFRLQLHSRLRPCNIMPSQQVQAYPPSETHPFGNCDMVLLQPTSANPQSTPCIVQVRMVFMLSPQGSQLPTELKEPLLYVELFEIAAPPEAEPHIGMYRVRRSFHRARDGSLSRTRIGKIVRLVDVTHAVELIPIYGETMDRSVSSTTSLERYDNFYLNAFSDKEWYHTLHADFV</sequence>
<dbReference type="Pfam" id="PF20722">
    <property type="entry name" value="DUF6830"/>
    <property type="match status" value="1"/>
</dbReference>
<reference evidence="4" key="2">
    <citation type="submission" date="2015-01" db="EMBL/GenBank/DDBJ databases">
        <title>Evolutionary Origins and Diversification of the Mycorrhizal Mutualists.</title>
        <authorList>
            <consortium name="DOE Joint Genome Institute"/>
            <consortium name="Mycorrhizal Genomics Consortium"/>
            <person name="Kohler A."/>
            <person name="Kuo A."/>
            <person name="Nagy L.G."/>
            <person name="Floudas D."/>
            <person name="Copeland A."/>
            <person name="Barry K.W."/>
            <person name="Cichocki N."/>
            <person name="Veneault-Fourrey C."/>
            <person name="LaButti K."/>
            <person name="Lindquist E.A."/>
            <person name="Lipzen A."/>
            <person name="Lundell T."/>
            <person name="Morin E."/>
            <person name="Murat C."/>
            <person name="Riley R."/>
            <person name="Ohm R."/>
            <person name="Sun H."/>
            <person name="Tunlid A."/>
            <person name="Henrissat B."/>
            <person name="Grigoriev I.V."/>
            <person name="Hibbett D.S."/>
            <person name="Martin F."/>
        </authorList>
    </citation>
    <scope>NUCLEOTIDE SEQUENCE [LARGE SCALE GENOMIC DNA]</scope>
    <source>
        <strain evidence="4">UH-Slu-Lm8-n1</strain>
    </source>
</reference>
<evidence type="ECO:0000313" key="4">
    <source>
        <dbReference type="Proteomes" id="UP000054485"/>
    </source>
</evidence>
<keyword evidence="4" id="KW-1185">Reference proteome</keyword>